<protein>
    <submittedName>
        <fullName evidence="3">Uncharacterized protein</fullName>
    </submittedName>
</protein>
<evidence type="ECO:0000313" key="4">
    <source>
        <dbReference type="Proteomes" id="UP000186176"/>
    </source>
</evidence>
<reference evidence="3 4" key="1">
    <citation type="submission" date="2016-10" db="EMBL/GenBank/DDBJ databases">
        <title>Reductive evolution of mitochondrial metabolism and differential evolution of invasion-related proteins in Cryptosporidium.</title>
        <authorList>
            <person name="Liu S."/>
            <person name="Roellig D.M."/>
            <person name="Guo Y."/>
            <person name="Li N."/>
            <person name="Frace M.A."/>
            <person name="Tang K."/>
            <person name="Zhang L."/>
            <person name="Feng Y."/>
            <person name="Xiao L."/>
        </authorList>
    </citation>
    <scope>NUCLEOTIDE SEQUENCE [LARGE SCALE GENOMIC DNA]</scope>
    <source>
        <strain evidence="3">39726</strain>
    </source>
</reference>
<feature type="region of interest" description="Disordered" evidence="2">
    <location>
        <begin position="1"/>
        <end position="30"/>
    </location>
</feature>
<evidence type="ECO:0000313" key="3">
    <source>
        <dbReference type="EMBL" id="OII72121.1"/>
    </source>
</evidence>
<gene>
    <name evidence="3" type="ORF">cubi_01454</name>
</gene>
<feature type="region of interest" description="Disordered" evidence="2">
    <location>
        <begin position="152"/>
        <end position="171"/>
    </location>
</feature>
<evidence type="ECO:0000256" key="1">
    <source>
        <dbReference type="SAM" id="Coils"/>
    </source>
</evidence>
<evidence type="ECO:0000256" key="2">
    <source>
        <dbReference type="SAM" id="MobiDB-lite"/>
    </source>
</evidence>
<dbReference type="OrthoDB" id="340000at2759"/>
<name>A0A1J4MD18_9CRYT</name>
<dbReference type="VEuPathDB" id="CryptoDB:cubi_01454"/>
<dbReference type="AlphaFoldDB" id="A0A1J4MD18"/>
<proteinExistence type="predicted"/>
<dbReference type="RefSeq" id="XP_028873693.1">
    <property type="nucleotide sequence ID" value="XM_029018466.1"/>
</dbReference>
<keyword evidence="4" id="KW-1185">Reference proteome</keyword>
<dbReference type="GeneID" id="39978245"/>
<dbReference type="EMBL" id="LRBP01000025">
    <property type="protein sequence ID" value="OII72121.1"/>
    <property type="molecule type" value="Genomic_DNA"/>
</dbReference>
<keyword evidence="1" id="KW-0175">Coiled coil</keyword>
<sequence>MNDPEEFDGEYDDYIEGKLTEHSNESYEEKSDMEYCSPRFGEFNFSEEDSSTETDKEDLVTNDEDNLQFYSDTEGSNEDFDKDVKEHSKIITGQINENQINHNIQKTNTLISEYSKINLLQKETTNNEHGHNEKHLKIDSEYMQPAVFENNLNDQKKNKDQKNSNRADETQISYKELELQVKSLLEASNKHQEKVHAELDGLLMENENYKEEISRLNIILKNNELLLSQYKLKSMALSAQLPFLKSNSFMEQDKEELYFLRNKVKILESKLREHQKELENSDTCKEKIIFLENELERITKEFNELEIFQTEQLRIADGEIISLTEANNTLFKEMHLVMKENEGLKLTKSVIKRIETHYKNISDDIVLPNIEEELNEKIKDFIQNKDSIDDNGVSSLVFETCQTIIPRLAYEIAEEIVINLENNERPNEQLKRSFTKKNASIQVGFPLINGSTIDHSEIGIISSRSELISLRSENSKLKKENQKLKQDLFLLKRINHRTKDQAKINCFNRTKPKQIELINDNQEELVLNGIKWLTSVVNEIDDLEQKYSSIKACKNKPESRRSSAYNSTVASFEDINLDVNERSSKDEVNLDKELIMLREKLVNEGILVGE</sequence>
<organism evidence="3 4">
    <name type="scientific">Cryptosporidium ubiquitum</name>
    <dbReference type="NCBI Taxonomy" id="857276"/>
    <lineage>
        <taxon>Eukaryota</taxon>
        <taxon>Sar</taxon>
        <taxon>Alveolata</taxon>
        <taxon>Apicomplexa</taxon>
        <taxon>Conoidasida</taxon>
        <taxon>Coccidia</taxon>
        <taxon>Eucoccidiorida</taxon>
        <taxon>Eimeriorina</taxon>
        <taxon>Cryptosporidiidae</taxon>
        <taxon>Cryptosporidium</taxon>
    </lineage>
</organism>
<accession>A0A1J4MD18</accession>
<feature type="coiled-coil region" evidence="1">
    <location>
        <begin position="250"/>
        <end position="308"/>
    </location>
</feature>
<feature type="compositionally biased region" description="Acidic residues" evidence="2">
    <location>
        <begin position="1"/>
        <end position="14"/>
    </location>
</feature>
<feature type="compositionally biased region" description="Basic and acidic residues" evidence="2">
    <location>
        <begin position="15"/>
        <end position="30"/>
    </location>
</feature>
<comment type="caution">
    <text evidence="3">The sequence shown here is derived from an EMBL/GenBank/DDBJ whole genome shotgun (WGS) entry which is preliminary data.</text>
</comment>
<dbReference type="Proteomes" id="UP000186176">
    <property type="component" value="Unassembled WGS sequence"/>
</dbReference>
<feature type="coiled-coil region" evidence="1">
    <location>
        <begin position="467"/>
        <end position="494"/>
    </location>
</feature>
<feature type="compositionally biased region" description="Basic and acidic residues" evidence="2">
    <location>
        <begin position="154"/>
        <end position="171"/>
    </location>
</feature>